<dbReference type="Proteomes" id="UP001642502">
    <property type="component" value="Unassembled WGS sequence"/>
</dbReference>
<dbReference type="EMBL" id="CAWUON010000027">
    <property type="protein sequence ID" value="CAK7267450.1"/>
    <property type="molecule type" value="Genomic_DNA"/>
</dbReference>
<name>A0ABP0DGT1_9PEZI</name>
<accession>A0ABP0DGT1</accession>
<proteinExistence type="predicted"/>
<reference evidence="1 2" key="1">
    <citation type="submission" date="2024-01" db="EMBL/GenBank/DDBJ databases">
        <authorList>
            <person name="Allen C."/>
            <person name="Tagirdzhanova G."/>
        </authorList>
    </citation>
    <scope>NUCLEOTIDE SEQUENCE [LARGE SCALE GENOMIC DNA]</scope>
    <source>
        <strain evidence="1 2">CBS 119000</strain>
    </source>
</reference>
<evidence type="ECO:0000313" key="2">
    <source>
        <dbReference type="Proteomes" id="UP001642502"/>
    </source>
</evidence>
<evidence type="ECO:0000313" key="1">
    <source>
        <dbReference type="EMBL" id="CAK7267450.1"/>
    </source>
</evidence>
<gene>
    <name evidence="1" type="ORF">SEPCBS119000_002560</name>
</gene>
<organism evidence="1 2">
    <name type="scientific">Sporothrix epigloea</name>
    <dbReference type="NCBI Taxonomy" id="1892477"/>
    <lineage>
        <taxon>Eukaryota</taxon>
        <taxon>Fungi</taxon>
        <taxon>Dikarya</taxon>
        <taxon>Ascomycota</taxon>
        <taxon>Pezizomycotina</taxon>
        <taxon>Sordariomycetes</taxon>
        <taxon>Sordariomycetidae</taxon>
        <taxon>Ophiostomatales</taxon>
        <taxon>Ophiostomataceae</taxon>
        <taxon>Sporothrix</taxon>
    </lineage>
</organism>
<keyword evidence="2" id="KW-1185">Reference proteome</keyword>
<comment type="caution">
    <text evidence="1">The sequence shown here is derived from an EMBL/GenBank/DDBJ whole genome shotgun (WGS) entry which is preliminary data.</text>
</comment>
<sequence>MPVDFEAIKGRLTDVAAVLYGSEIELVLESHMDTLQIYDAPRRFRAKAGKKSDGVHDSSAHAD</sequence>
<protein>
    <submittedName>
        <fullName evidence="1">Uncharacterized protein</fullName>
    </submittedName>
</protein>